<accession>A0A0F4LNH7</accession>
<dbReference type="PATRIC" id="fig|1218506.3.peg.584"/>
<dbReference type="Proteomes" id="UP000033612">
    <property type="component" value="Unassembled WGS sequence"/>
</dbReference>
<dbReference type="STRING" id="1218506.JF75_05360"/>
<name>A0A0F4LNH7_9LACO</name>
<keyword evidence="2" id="KW-1185">Reference proteome</keyword>
<evidence type="ECO:0000313" key="1">
    <source>
        <dbReference type="EMBL" id="KJY59131.1"/>
    </source>
</evidence>
<gene>
    <name evidence="1" type="ORF">JF75_05360</name>
</gene>
<comment type="caution">
    <text evidence="1">The sequence shown here is derived from an EMBL/GenBank/DDBJ whole genome shotgun (WGS) entry which is preliminary data.</text>
</comment>
<sequence>MAKVSIKCQMLKSEYKAVEDFLRANFEMSRGDEKDFISMMIFYFANEELQLEEDSQDTFDFKKVINDFWEVQYEINQTEDSSCMIAAKIPIQTFTKLFNKQRSLYPEIAKCEGKVKRNFIVYLSYILVSSIKGGKLSPKFIFDKKIGIKQ</sequence>
<dbReference type="RefSeq" id="WP_046331742.1">
    <property type="nucleotide sequence ID" value="NZ_JBHTBO010000023.1"/>
</dbReference>
<proteinExistence type="predicted"/>
<reference evidence="1 2" key="1">
    <citation type="submission" date="2015-01" db="EMBL/GenBank/DDBJ databases">
        <title>Comparative genomics of the lactic acid bacteria isolated from the honey bee gut.</title>
        <authorList>
            <person name="Ellegaard K.M."/>
            <person name="Tamarit D."/>
            <person name="Javelind E."/>
            <person name="Olofsson T."/>
            <person name="Andersson S.G."/>
            <person name="Vasquez A."/>
        </authorList>
    </citation>
    <scope>NUCLEOTIDE SEQUENCE [LARGE SCALE GENOMIC DNA]</scope>
    <source>
        <strain evidence="1 2">Hma2</strain>
    </source>
</reference>
<protein>
    <submittedName>
        <fullName evidence="1">Uncharacterized protein</fullName>
    </submittedName>
</protein>
<dbReference type="EMBL" id="JXLH01000008">
    <property type="protein sequence ID" value="KJY59131.1"/>
    <property type="molecule type" value="Genomic_DNA"/>
</dbReference>
<dbReference type="OrthoDB" id="9929906at2"/>
<organism evidence="1 2">
    <name type="scientific">Lactobacillus kimbladii</name>
    <dbReference type="NCBI Taxonomy" id="1218506"/>
    <lineage>
        <taxon>Bacteria</taxon>
        <taxon>Bacillati</taxon>
        <taxon>Bacillota</taxon>
        <taxon>Bacilli</taxon>
        <taxon>Lactobacillales</taxon>
        <taxon>Lactobacillaceae</taxon>
        <taxon>Lactobacillus</taxon>
    </lineage>
</organism>
<dbReference type="AlphaFoldDB" id="A0A0F4LNH7"/>
<dbReference type="HOGENOM" id="CLU_1738216_0_0_9"/>
<evidence type="ECO:0000313" key="2">
    <source>
        <dbReference type="Proteomes" id="UP000033612"/>
    </source>
</evidence>